<keyword evidence="16" id="KW-1185">Reference proteome</keyword>
<organism evidence="15 16">
    <name type="scientific">Brassica carinata</name>
    <name type="common">Ethiopian mustard</name>
    <name type="synonym">Abyssinian cabbage</name>
    <dbReference type="NCBI Taxonomy" id="52824"/>
    <lineage>
        <taxon>Eukaryota</taxon>
        <taxon>Viridiplantae</taxon>
        <taxon>Streptophyta</taxon>
        <taxon>Embryophyta</taxon>
        <taxon>Tracheophyta</taxon>
        <taxon>Spermatophyta</taxon>
        <taxon>Magnoliopsida</taxon>
        <taxon>eudicotyledons</taxon>
        <taxon>Gunneridae</taxon>
        <taxon>Pentapetalae</taxon>
        <taxon>rosids</taxon>
        <taxon>malvids</taxon>
        <taxon>Brassicales</taxon>
        <taxon>Brassicaceae</taxon>
        <taxon>Brassiceae</taxon>
        <taxon>Brassica</taxon>
    </lineage>
</organism>
<dbReference type="GO" id="GO:0098719">
    <property type="term" value="P:sodium ion import across plasma membrane"/>
    <property type="evidence" value="ECO:0007669"/>
    <property type="project" value="TreeGrafter"/>
</dbReference>
<evidence type="ECO:0000256" key="9">
    <source>
        <dbReference type="ARBA" id="ARBA00023136"/>
    </source>
</evidence>
<gene>
    <name evidence="15" type="ORF">Bca52824_094016</name>
</gene>
<keyword evidence="8" id="KW-0406">Ion transport</keyword>
<feature type="domain" description="Cation/H+ exchanger transmembrane" evidence="14">
    <location>
        <begin position="15"/>
        <end position="303"/>
    </location>
</feature>
<evidence type="ECO:0000256" key="3">
    <source>
        <dbReference type="ARBA" id="ARBA00022538"/>
    </source>
</evidence>
<dbReference type="EMBL" id="JAAMPC010000105">
    <property type="protein sequence ID" value="KAG2244158.1"/>
    <property type="molecule type" value="Genomic_DNA"/>
</dbReference>
<dbReference type="PANTHER" id="PTHR10110:SF163">
    <property type="entry name" value="SODIUM_HYDROGEN EXCHANGER 1"/>
    <property type="match status" value="1"/>
</dbReference>
<evidence type="ECO:0000256" key="8">
    <source>
        <dbReference type="ARBA" id="ARBA00023065"/>
    </source>
</evidence>
<keyword evidence="10" id="KW-0739">Sodium transport</keyword>
<comment type="caution">
    <text evidence="15">The sequence shown here is derived from an EMBL/GenBank/DDBJ whole genome shotgun (WGS) entry which is preliminary data.</text>
</comment>
<evidence type="ECO:0000256" key="5">
    <source>
        <dbReference type="ARBA" id="ARBA00022958"/>
    </source>
</evidence>
<dbReference type="GO" id="GO:0090333">
    <property type="term" value="P:regulation of stomatal closure"/>
    <property type="evidence" value="ECO:0007669"/>
    <property type="project" value="TreeGrafter"/>
</dbReference>
<keyword evidence="7" id="KW-0915">Sodium</keyword>
<feature type="transmembrane region" description="Helical" evidence="13">
    <location>
        <begin position="121"/>
        <end position="146"/>
    </location>
</feature>
<evidence type="ECO:0000256" key="6">
    <source>
        <dbReference type="ARBA" id="ARBA00022989"/>
    </source>
</evidence>
<dbReference type="GO" id="GO:0015385">
    <property type="term" value="F:sodium:proton antiporter activity"/>
    <property type="evidence" value="ECO:0007669"/>
    <property type="project" value="InterPro"/>
</dbReference>
<accession>A0A8X7P4T1</accession>
<proteinExistence type="predicted"/>
<feature type="transmembrane region" description="Helical" evidence="13">
    <location>
        <begin position="12"/>
        <end position="34"/>
    </location>
</feature>
<evidence type="ECO:0000256" key="11">
    <source>
        <dbReference type="ARBA" id="ARBA00047524"/>
    </source>
</evidence>
<keyword evidence="3" id="KW-0633">Potassium transport</keyword>
<name>A0A8X7P4T1_BRACI</name>
<evidence type="ECO:0000256" key="12">
    <source>
        <dbReference type="ARBA" id="ARBA00047912"/>
    </source>
</evidence>
<dbReference type="AlphaFoldDB" id="A0A8X7P4T1"/>
<keyword evidence="6 13" id="KW-1133">Transmembrane helix</keyword>
<comment type="catalytic activity">
    <reaction evidence="12">
        <text>K(+)(in) + H(+)(out) = K(+)(out) + H(+)(in)</text>
        <dbReference type="Rhea" id="RHEA:29467"/>
        <dbReference type="ChEBI" id="CHEBI:15378"/>
        <dbReference type="ChEBI" id="CHEBI:29103"/>
    </reaction>
</comment>
<evidence type="ECO:0000256" key="10">
    <source>
        <dbReference type="ARBA" id="ARBA00023201"/>
    </source>
</evidence>
<dbReference type="Gene3D" id="6.10.140.1330">
    <property type="match status" value="1"/>
</dbReference>
<feature type="transmembrane region" description="Helical" evidence="13">
    <location>
        <begin position="278"/>
        <end position="298"/>
    </location>
</feature>
<protein>
    <recommendedName>
        <fullName evidence="14">Cation/H+ exchanger transmembrane domain-containing protein</fullName>
    </recommendedName>
</protein>
<dbReference type="Proteomes" id="UP000886595">
    <property type="component" value="Unassembled WGS sequence"/>
</dbReference>
<keyword evidence="4 13" id="KW-0812">Transmembrane</keyword>
<dbReference type="PROSITE" id="PS51257">
    <property type="entry name" value="PROKAR_LIPOPROTEIN"/>
    <property type="match status" value="1"/>
</dbReference>
<evidence type="ECO:0000256" key="4">
    <source>
        <dbReference type="ARBA" id="ARBA00022692"/>
    </source>
</evidence>
<comment type="catalytic activity">
    <reaction evidence="11">
        <text>Na(+)(in) + H(+)(out) = Na(+)(out) + H(+)(in)</text>
        <dbReference type="Rhea" id="RHEA:29419"/>
        <dbReference type="ChEBI" id="CHEBI:15378"/>
        <dbReference type="ChEBI" id="CHEBI:29101"/>
    </reaction>
</comment>
<dbReference type="GO" id="GO:0005886">
    <property type="term" value="C:plasma membrane"/>
    <property type="evidence" value="ECO:0007669"/>
    <property type="project" value="TreeGrafter"/>
</dbReference>
<sequence>MLERAIQKMTIMLFGAIGTAISCTVTTLAIGAIFAATDSVCALQVPNQDETPLLYSFVFGEGVVNDATSVLYSTLFRSLTSPTLTMELLFNFLETPLSCFSSVPCLVFHTCPHMACLMMLMAYLSYMLAELFDLSGILTVFFCGIVMSHYTWHNVTESTRITTKHTFGTLSFLAGTFIFLYVGMDALDIDKWRIVRDSLGTSVAVSSILTGLLMLGRAAFVFPLSFLSNLAKKNQSQKINFKMQVVIWWSGLMRGAVSMALAYNKFTMAGHTDLLEHAIMITSTITVCLYSTVVFDMLTKPLIRYLLPHQQATTNKLSDDNNKLQSIQVPLLDQDPFIEEVARNENVPPPDSILGFLTRPTRTVHYYWKKLDDSFMRPVFGGRGFGPFVPGSRGGDREIFCWGHK</sequence>
<evidence type="ECO:0000256" key="2">
    <source>
        <dbReference type="ARBA" id="ARBA00022448"/>
    </source>
</evidence>
<keyword evidence="9 13" id="KW-0472">Membrane</keyword>
<feature type="transmembrane region" description="Helical" evidence="13">
    <location>
        <begin position="245"/>
        <end position="266"/>
    </location>
</feature>
<feature type="transmembrane region" description="Helical" evidence="13">
    <location>
        <begin position="167"/>
        <end position="184"/>
    </location>
</feature>
<evidence type="ECO:0000256" key="1">
    <source>
        <dbReference type="ARBA" id="ARBA00004141"/>
    </source>
</evidence>
<dbReference type="GO" id="GO:0015386">
    <property type="term" value="F:potassium:proton antiporter activity"/>
    <property type="evidence" value="ECO:0007669"/>
    <property type="project" value="TreeGrafter"/>
</dbReference>
<evidence type="ECO:0000256" key="7">
    <source>
        <dbReference type="ARBA" id="ARBA00023053"/>
    </source>
</evidence>
<evidence type="ECO:0000313" key="15">
    <source>
        <dbReference type="EMBL" id="KAG2244158.1"/>
    </source>
</evidence>
<keyword evidence="5" id="KW-0630">Potassium</keyword>
<dbReference type="InterPro" id="IPR006153">
    <property type="entry name" value="Cation/H_exchanger_TM"/>
</dbReference>
<dbReference type="PANTHER" id="PTHR10110">
    <property type="entry name" value="SODIUM/HYDROGEN EXCHANGER"/>
    <property type="match status" value="1"/>
</dbReference>
<reference evidence="15 16" key="1">
    <citation type="submission" date="2020-02" db="EMBL/GenBank/DDBJ databases">
        <authorList>
            <person name="Ma Q."/>
            <person name="Huang Y."/>
            <person name="Song X."/>
            <person name="Pei D."/>
        </authorList>
    </citation>
    <scope>NUCLEOTIDE SEQUENCE [LARGE SCALE GENOMIC DNA]</scope>
    <source>
        <strain evidence="15">Sxm20200214</strain>
        <tissue evidence="15">Leaf</tissue>
    </source>
</reference>
<evidence type="ECO:0000313" key="16">
    <source>
        <dbReference type="Proteomes" id="UP000886595"/>
    </source>
</evidence>
<feature type="transmembrane region" description="Helical" evidence="13">
    <location>
        <begin position="204"/>
        <end position="224"/>
    </location>
</feature>
<comment type="subcellular location">
    <subcellularLocation>
        <location evidence="1">Membrane</location>
        <topology evidence="1">Multi-pass membrane protein</topology>
    </subcellularLocation>
</comment>
<dbReference type="GO" id="GO:0051453">
    <property type="term" value="P:regulation of intracellular pH"/>
    <property type="evidence" value="ECO:0007669"/>
    <property type="project" value="TreeGrafter"/>
</dbReference>
<dbReference type="Pfam" id="PF00999">
    <property type="entry name" value="Na_H_Exchanger"/>
    <property type="match status" value="1"/>
</dbReference>
<evidence type="ECO:0000259" key="14">
    <source>
        <dbReference type="Pfam" id="PF00999"/>
    </source>
</evidence>
<dbReference type="OrthoDB" id="196264at2759"/>
<evidence type="ECO:0000256" key="13">
    <source>
        <dbReference type="SAM" id="Phobius"/>
    </source>
</evidence>
<keyword evidence="2" id="KW-0813">Transport</keyword>
<dbReference type="InterPro" id="IPR018422">
    <property type="entry name" value="Cation/H_exchanger_CPA1"/>
</dbReference>